<dbReference type="AlphaFoldDB" id="A0A7W7V847"/>
<feature type="domain" description="HTH deoR-type" evidence="7">
    <location>
        <begin position="190"/>
        <end position="245"/>
    </location>
</feature>
<dbReference type="Pfam" id="PF08279">
    <property type="entry name" value="HTH_11"/>
    <property type="match status" value="1"/>
</dbReference>
<evidence type="ECO:0000256" key="6">
    <source>
        <dbReference type="SAM" id="MobiDB-lite"/>
    </source>
</evidence>
<feature type="region of interest" description="Disordered" evidence="6">
    <location>
        <begin position="505"/>
        <end position="532"/>
    </location>
</feature>
<keyword evidence="5" id="KW-0804">Transcription</keyword>
<feature type="region of interest" description="Disordered" evidence="6">
    <location>
        <begin position="130"/>
        <end position="149"/>
    </location>
</feature>
<dbReference type="Gene3D" id="1.10.10.10">
    <property type="entry name" value="Winged helix-like DNA-binding domain superfamily/Winged helix DNA-binding domain"/>
    <property type="match status" value="1"/>
</dbReference>
<accession>A0A7W7V847</accession>
<dbReference type="SUPFAM" id="SSF53822">
    <property type="entry name" value="Periplasmic binding protein-like I"/>
    <property type="match status" value="1"/>
</dbReference>
<evidence type="ECO:0000259" key="7">
    <source>
        <dbReference type="PROSITE" id="PS51000"/>
    </source>
</evidence>
<evidence type="ECO:0000256" key="1">
    <source>
        <dbReference type="ARBA" id="ARBA00010062"/>
    </source>
</evidence>
<dbReference type="PROSITE" id="PS51257">
    <property type="entry name" value="PROKAR_LIPOPROTEIN"/>
    <property type="match status" value="1"/>
</dbReference>
<dbReference type="SUPFAM" id="SSF46785">
    <property type="entry name" value="Winged helix' DNA-binding domain"/>
    <property type="match status" value="1"/>
</dbReference>
<dbReference type="PANTHER" id="PTHR34580:SF3">
    <property type="entry name" value="PROTEIN PAFB"/>
    <property type="match status" value="1"/>
</dbReference>
<dbReference type="InterPro" id="IPR057727">
    <property type="entry name" value="WCX_dom"/>
</dbReference>
<dbReference type="Pfam" id="PF13458">
    <property type="entry name" value="Peripla_BP_6"/>
    <property type="match status" value="1"/>
</dbReference>
<dbReference type="Proteomes" id="UP000579523">
    <property type="component" value="Unassembled WGS sequence"/>
</dbReference>
<dbReference type="InterPro" id="IPR026881">
    <property type="entry name" value="WYL_dom"/>
</dbReference>
<feature type="region of interest" description="Disordered" evidence="6">
    <location>
        <begin position="29"/>
        <end position="100"/>
    </location>
</feature>
<dbReference type="Pfam" id="PF25583">
    <property type="entry name" value="WCX"/>
    <property type="match status" value="1"/>
</dbReference>
<organism evidence="8 9">
    <name type="scientific">Streptomyces griseomycini</name>
    <dbReference type="NCBI Taxonomy" id="66895"/>
    <lineage>
        <taxon>Bacteria</taxon>
        <taxon>Bacillati</taxon>
        <taxon>Actinomycetota</taxon>
        <taxon>Actinomycetes</taxon>
        <taxon>Kitasatosporales</taxon>
        <taxon>Streptomycetaceae</taxon>
        <taxon>Streptomyces</taxon>
    </lineage>
</organism>
<dbReference type="Pfam" id="PF13280">
    <property type="entry name" value="WYL"/>
    <property type="match status" value="1"/>
</dbReference>
<proteinExistence type="inferred from homology"/>
<dbReference type="Gene3D" id="3.40.50.2300">
    <property type="match status" value="1"/>
</dbReference>
<evidence type="ECO:0000256" key="5">
    <source>
        <dbReference type="ARBA" id="ARBA00023163"/>
    </source>
</evidence>
<dbReference type="InterPro" id="IPR013196">
    <property type="entry name" value="HTH_11"/>
</dbReference>
<dbReference type="GO" id="GO:0003677">
    <property type="term" value="F:DNA binding"/>
    <property type="evidence" value="ECO:0007669"/>
    <property type="project" value="UniProtKB-KW"/>
</dbReference>
<keyword evidence="4 8" id="KW-0238">DNA-binding</keyword>
<evidence type="ECO:0000313" key="9">
    <source>
        <dbReference type="Proteomes" id="UP000579523"/>
    </source>
</evidence>
<name>A0A7W7V847_9ACTN</name>
<dbReference type="InterPro" id="IPR028082">
    <property type="entry name" value="Peripla_BP_I"/>
</dbReference>
<dbReference type="PROSITE" id="PS51000">
    <property type="entry name" value="HTH_DEOR_2"/>
    <property type="match status" value="1"/>
</dbReference>
<evidence type="ECO:0000313" key="8">
    <source>
        <dbReference type="EMBL" id="MBB4900854.1"/>
    </source>
</evidence>
<dbReference type="PROSITE" id="PS52050">
    <property type="entry name" value="WYL"/>
    <property type="match status" value="1"/>
</dbReference>
<dbReference type="InterPro" id="IPR018356">
    <property type="entry name" value="Tscrpt_reg_HTH_DeoR_CS"/>
</dbReference>
<keyword evidence="2" id="KW-0732">Signal</keyword>
<dbReference type="InterPro" id="IPR036388">
    <property type="entry name" value="WH-like_DNA-bd_sf"/>
</dbReference>
<gene>
    <name evidence="8" type="ORF">FHS37_004925</name>
</gene>
<evidence type="ECO:0000256" key="3">
    <source>
        <dbReference type="ARBA" id="ARBA00023015"/>
    </source>
</evidence>
<feature type="compositionally biased region" description="Basic and acidic residues" evidence="6">
    <location>
        <begin position="73"/>
        <end position="97"/>
    </location>
</feature>
<dbReference type="InterPro" id="IPR001034">
    <property type="entry name" value="DeoR_HTH"/>
</dbReference>
<feature type="compositionally biased region" description="Basic and acidic residues" evidence="6">
    <location>
        <begin position="30"/>
        <end position="39"/>
    </location>
</feature>
<protein>
    <submittedName>
        <fullName evidence="8">DNA-binding transcriptional regulator YafY</fullName>
    </submittedName>
</protein>
<evidence type="ECO:0000256" key="2">
    <source>
        <dbReference type="ARBA" id="ARBA00022729"/>
    </source>
</evidence>
<sequence length="532" mass="57079">MARPRPSRAAEAFVAAALLALTAACGSRLPESDFERGDRAPATARGTAEPVRVGVVTSATSPVGGGASTGPRDGARARSDRLDARGGVDGRRVEVRPCDGGGSGVGTNECVHEIVDEEEAAALVATPSWATRAPPASPARACRHRRPARRHRLRHLPAPASRCRSRRTNPDPSRTGAVRNGWQTRPMLETSARLLRLLSLLQAHREWSGADLAERLGVSARTVRRDVDRLRELGYPVHASPGTGGGYQLGAGAELPPLLLDDDEAVAVAVGLRTAAGQGVEGIGETSVRALAKLEQVLPNRLRRRVGALNAFTVPMLRGPRADAVDPAVLTELAHLCRDAERLRFEYRGHDGTVTRRTVEPHRLVCSEHRWYLVAWDLDRGDWRTFRADRVTPRPPHGPRFVPREPPAEDLAAYVSQGVSTRVYASHAVVRLLVPVEEAAERISPSAGVLEAEGPESCLLRTGAASLDVMVVHVMLLGFEFEVLEPVELTDALRTAHDRLARALARAGASRPRTPDGSCRTPATPNGPGAAS</sequence>
<dbReference type="InterPro" id="IPR036390">
    <property type="entry name" value="WH_DNA-bd_sf"/>
</dbReference>
<dbReference type="InterPro" id="IPR051534">
    <property type="entry name" value="CBASS_pafABC_assoc_protein"/>
</dbReference>
<dbReference type="PANTHER" id="PTHR34580">
    <property type="match status" value="1"/>
</dbReference>
<reference evidence="8 9" key="1">
    <citation type="submission" date="2020-08" db="EMBL/GenBank/DDBJ databases">
        <title>Genomic Encyclopedia of Type Strains, Phase III (KMG-III): the genomes of soil and plant-associated and newly described type strains.</title>
        <authorList>
            <person name="Whitman W."/>
        </authorList>
    </citation>
    <scope>NUCLEOTIDE SEQUENCE [LARGE SCALE GENOMIC DNA]</scope>
    <source>
        <strain evidence="8 9">CECT 3273</strain>
    </source>
</reference>
<dbReference type="EMBL" id="JACHJI010000008">
    <property type="protein sequence ID" value="MBB4900854.1"/>
    <property type="molecule type" value="Genomic_DNA"/>
</dbReference>
<keyword evidence="9" id="KW-1185">Reference proteome</keyword>
<keyword evidence="3" id="KW-0805">Transcription regulation</keyword>
<evidence type="ECO:0000256" key="4">
    <source>
        <dbReference type="ARBA" id="ARBA00023125"/>
    </source>
</evidence>
<dbReference type="InterPro" id="IPR028081">
    <property type="entry name" value="Leu-bd"/>
</dbReference>
<feature type="compositionally biased region" description="Low complexity" evidence="6">
    <location>
        <begin position="130"/>
        <end position="140"/>
    </location>
</feature>
<comment type="caution">
    <text evidence="8">The sequence shown here is derived from an EMBL/GenBank/DDBJ whole genome shotgun (WGS) entry which is preliminary data.</text>
</comment>
<comment type="similarity">
    <text evidence="1">Belongs to the leucine-binding protein family.</text>
</comment>
<dbReference type="PROSITE" id="PS00894">
    <property type="entry name" value="HTH_DEOR_1"/>
    <property type="match status" value="1"/>
</dbReference>
<dbReference type="GO" id="GO:0003700">
    <property type="term" value="F:DNA-binding transcription factor activity"/>
    <property type="evidence" value="ECO:0007669"/>
    <property type="project" value="InterPro"/>
</dbReference>